<reference evidence="1" key="1">
    <citation type="submission" date="2021-06" db="EMBL/GenBank/DDBJ databases">
        <authorList>
            <person name="Kallberg Y."/>
            <person name="Tangrot J."/>
            <person name="Rosling A."/>
        </authorList>
    </citation>
    <scope>NUCLEOTIDE SEQUENCE</scope>
    <source>
        <strain evidence="1">AU212A</strain>
    </source>
</reference>
<keyword evidence="2" id="KW-1185">Reference proteome</keyword>
<dbReference type="EMBL" id="CAJVPM010032204">
    <property type="protein sequence ID" value="CAG8681998.1"/>
    <property type="molecule type" value="Genomic_DNA"/>
</dbReference>
<sequence length="49" mass="5696">ENFPSPHVDQYTKQNFAKAILRALPRFKDLVVEFSIKCRDLEDSAYGHT</sequence>
<protein>
    <submittedName>
        <fullName evidence="1">5112_t:CDS:1</fullName>
    </submittedName>
</protein>
<accession>A0ACA9NX44</accession>
<evidence type="ECO:0000313" key="1">
    <source>
        <dbReference type="EMBL" id="CAG8681998.1"/>
    </source>
</evidence>
<proteinExistence type="predicted"/>
<dbReference type="Proteomes" id="UP000789860">
    <property type="component" value="Unassembled WGS sequence"/>
</dbReference>
<gene>
    <name evidence="1" type="ORF">SCALOS_LOCUS9773</name>
</gene>
<comment type="caution">
    <text evidence="1">The sequence shown here is derived from an EMBL/GenBank/DDBJ whole genome shotgun (WGS) entry which is preliminary data.</text>
</comment>
<organism evidence="1 2">
    <name type="scientific">Scutellospora calospora</name>
    <dbReference type="NCBI Taxonomy" id="85575"/>
    <lineage>
        <taxon>Eukaryota</taxon>
        <taxon>Fungi</taxon>
        <taxon>Fungi incertae sedis</taxon>
        <taxon>Mucoromycota</taxon>
        <taxon>Glomeromycotina</taxon>
        <taxon>Glomeromycetes</taxon>
        <taxon>Diversisporales</taxon>
        <taxon>Gigasporaceae</taxon>
        <taxon>Scutellospora</taxon>
    </lineage>
</organism>
<evidence type="ECO:0000313" key="2">
    <source>
        <dbReference type="Proteomes" id="UP000789860"/>
    </source>
</evidence>
<name>A0ACA9NX44_9GLOM</name>
<feature type="non-terminal residue" evidence="1">
    <location>
        <position position="49"/>
    </location>
</feature>
<feature type="non-terminal residue" evidence="1">
    <location>
        <position position="1"/>
    </location>
</feature>